<reference evidence="1 2" key="1">
    <citation type="submission" date="2024-05" db="EMBL/GenBank/DDBJ databases">
        <title>Genome sequencing and assembly of Indian major carp, Cirrhinus mrigala (Hamilton, 1822).</title>
        <authorList>
            <person name="Mohindra V."/>
            <person name="Chowdhury L.M."/>
            <person name="Lal K."/>
            <person name="Jena J.K."/>
        </authorList>
    </citation>
    <scope>NUCLEOTIDE SEQUENCE [LARGE SCALE GENOMIC DNA]</scope>
    <source>
        <strain evidence="1">CM1030</strain>
        <tissue evidence="1">Blood</tissue>
    </source>
</reference>
<evidence type="ECO:0000313" key="2">
    <source>
        <dbReference type="Proteomes" id="UP001529510"/>
    </source>
</evidence>
<dbReference type="Proteomes" id="UP001529510">
    <property type="component" value="Unassembled WGS sequence"/>
</dbReference>
<keyword evidence="2" id="KW-1185">Reference proteome</keyword>
<organism evidence="1 2">
    <name type="scientific">Cirrhinus mrigala</name>
    <name type="common">Mrigala</name>
    <dbReference type="NCBI Taxonomy" id="683832"/>
    <lineage>
        <taxon>Eukaryota</taxon>
        <taxon>Metazoa</taxon>
        <taxon>Chordata</taxon>
        <taxon>Craniata</taxon>
        <taxon>Vertebrata</taxon>
        <taxon>Euteleostomi</taxon>
        <taxon>Actinopterygii</taxon>
        <taxon>Neopterygii</taxon>
        <taxon>Teleostei</taxon>
        <taxon>Ostariophysi</taxon>
        <taxon>Cypriniformes</taxon>
        <taxon>Cyprinidae</taxon>
        <taxon>Labeoninae</taxon>
        <taxon>Labeonini</taxon>
        <taxon>Cirrhinus</taxon>
    </lineage>
</organism>
<proteinExistence type="predicted"/>
<gene>
    <name evidence="1" type="ORF">M9458_022241</name>
</gene>
<accession>A0ABD0QD11</accession>
<feature type="non-terminal residue" evidence="1">
    <location>
        <position position="53"/>
    </location>
</feature>
<feature type="non-terminal residue" evidence="1">
    <location>
        <position position="1"/>
    </location>
</feature>
<protein>
    <submittedName>
        <fullName evidence="1">Uncharacterized protein</fullName>
    </submittedName>
</protein>
<evidence type="ECO:0000313" key="1">
    <source>
        <dbReference type="EMBL" id="KAL0182866.1"/>
    </source>
</evidence>
<comment type="caution">
    <text evidence="1">The sequence shown here is derived from an EMBL/GenBank/DDBJ whole genome shotgun (WGS) entry which is preliminary data.</text>
</comment>
<sequence length="53" mass="6202">CFRRHSQAALNRQQEMMSHCPALPQLRLLDYLQRRKERKPAPSIDLKISKAGN</sequence>
<name>A0ABD0QD11_CIRMR</name>
<dbReference type="EMBL" id="JAMKFB020000010">
    <property type="protein sequence ID" value="KAL0182866.1"/>
    <property type="molecule type" value="Genomic_DNA"/>
</dbReference>
<dbReference type="AlphaFoldDB" id="A0ABD0QD11"/>